<keyword evidence="4" id="KW-0456">Lyase</keyword>
<accession>A0A5C8P9Y8</accession>
<dbReference type="GO" id="GO:0046872">
    <property type="term" value="F:metal ion binding"/>
    <property type="evidence" value="ECO:0007669"/>
    <property type="project" value="UniProtKB-KW"/>
</dbReference>
<proteinExistence type="inferred from homology"/>
<reference evidence="6 7" key="1">
    <citation type="submission" date="2019-06" db="EMBL/GenBank/DDBJ databases">
        <title>New taxonomy in bacterial strain CC-CFT640, isolated from vineyard.</title>
        <authorList>
            <person name="Lin S.-Y."/>
            <person name="Tsai C.-F."/>
            <person name="Young C.-C."/>
        </authorList>
    </citation>
    <scope>NUCLEOTIDE SEQUENCE [LARGE SCALE GENOMIC DNA]</scope>
    <source>
        <strain evidence="6 7">CC-CFT640</strain>
    </source>
</reference>
<feature type="domain" description="CENP-V/GFA" evidence="5">
    <location>
        <begin position="3"/>
        <end position="122"/>
    </location>
</feature>
<comment type="similarity">
    <text evidence="1">Belongs to the Gfa family.</text>
</comment>
<keyword evidence="7" id="KW-1185">Reference proteome</keyword>
<name>A0A5C8P9Y8_9HYPH</name>
<dbReference type="RefSeq" id="WP_147851519.1">
    <property type="nucleotide sequence ID" value="NZ_VDUZ01000058.1"/>
</dbReference>
<keyword evidence="2" id="KW-0479">Metal-binding</keyword>
<dbReference type="InterPro" id="IPR006913">
    <property type="entry name" value="CENP-V/GFA"/>
</dbReference>
<dbReference type="PANTHER" id="PTHR33337:SF40">
    <property type="entry name" value="CENP-V_GFA DOMAIN-CONTAINING PROTEIN-RELATED"/>
    <property type="match status" value="1"/>
</dbReference>
<dbReference type="PROSITE" id="PS51891">
    <property type="entry name" value="CENP_V_GFA"/>
    <property type="match status" value="1"/>
</dbReference>
<dbReference type="Pfam" id="PF04828">
    <property type="entry name" value="GFA"/>
    <property type="match status" value="1"/>
</dbReference>
<dbReference type="OrthoDB" id="9807246at2"/>
<evidence type="ECO:0000256" key="2">
    <source>
        <dbReference type="ARBA" id="ARBA00022723"/>
    </source>
</evidence>
<evidence type="ECO:0000313" key="7">
    <source>
        <dbReference type="Proteomes" id="UP000321638"/>
    </source>
</evidence>
<evidence type="ECO:0000313" key="6">
    <source>
        <dbReference type="EMBL" id="TXL70497.1"/>
    </source>
</evidence>
<evidence type="ECO:0000259" key="5">
    <source>
        <dbReference type="PROSITE" id="PS51891"/>
    </source>
</evidence>
<dbReference type="SUPFAM" id="SSF51316">
    <property type="entry name" value="Mss4-like"/>
    <property type="match status" value="1"/>
</dbReference>
<gene>
    <name evidence="6" type="ORF">FHP25_34300</name>
</gene>
<dbReference type="Proteomes" id="UP000321638">
    <property type="component" value="Unassembled WGS sequence"/>
</dbReference>
<evidence type="ECO:0000256" key="3">
    <source>
        <dbReference type="ARBA" id="ARBA00022833"/>
    </source>
</evidence>
<organism evidence="6 7">
    <name type="scientific">Vineibacter terrae</name>
    <dbReference type="NCBI Taxonomy" id="2586908"/>
    <lineage>
        <taxon>Bacteria</taxon>
        <taxon>Pseudomonadati</taxon>
        <taxon>Pseudomonadota</taxon>
        <taxon>Alphaproteobacteria</taxon>
        <taxon>Hyphomicrobiales</taxon>
        <taxon>Vineibacter</taxon>
    </lineage>
</organism>
<dbReference type="AlphaFoldDB" id="A0A5C8P9Y8"/>
<dbReference type="InterPro" id="IPR011057">
    <property type="entry name" value="Mss4-like_sf"/>
</dbReference>
<sequence length="135" mass="14942">MRIDGGCHCGHVTYEAEIDPAQVSICHCTDCQTLTGSPFRVTVLTARQNIRLTGSPPRLYAKTGDNGRRRLQYFCPECGSPIFTAGEGDEADSWGIRWGSIRQRRDLVPRRQIWCRSALPWIHGLGGLPGAETDA</sequence>
<dbReference type="EMBL" id="VDUZ01000058">
    <property type="protein sequence ID" value="TXL70497.1"/>
    <property type="molecule type" value="Genomic_DNA"/>
</dbReference>
<evidence type="ECO:0000256" key="1">
    <source>
        <dbReference type="ARBA" id="ARBA00005495"/>
    </source>
</evidence>
<comment type="caution">
    <text evidence="6">The sequence shown here is derived from an EMBL/GenBank/DDBJ whole genome shotgun (WGS) entry which is preliminary data.</text>
</comment>
<protein>
    <submittedName>
        <fullName evidence="6">GFA family protein</fullName>
    </submittedName>
</protein>
<dbReference type="Gene3D" id="3.90.1590.10">
    <property type="entry name" value="glutathione-dependent formaldehyde- activating enzyme (gfa)"/>
    <property type="match status" value="1"/>
</dbReference>
<dbReference type="PANTHER" id="PTHR33337">
    <property type="entry name" value="GFA DOMAIN-CONTAINING PROTEIN"/>
    <property type="match status" value="1"/>
</dbReference>
<evidence type="ECO:0000256" key="4">
    <source>
        <dbReference type="ARBA" id="ARBA00023239"/>
    </source>
</evidence>
<dbReference type="GO" id="GO:0016846">
    <property type="term" value="F:carbon-sulfur lyase activity"/>
    <property type="evidence" value="ECO:0007669"/>
    <property type="project" value="InterPro"/>
</dbReference>
<keyword evidence="3" id="KW-0862">Zinc</keyword>